<dbReference type="EMBL" id="LT629801">
    <property type="protein sequence ID" value="SDV17031.1"/>
    <property type="molecule type" value="Genomic_DNA"/>
</dbReference>
<dbReference type="AlphaFoldDB" id="A0AAE8HID9"/>
<sequence length="154" mass="16962">MAINEEIQAVLSNPETSYWLKSSLENALHRDCVDAANDADLLHDLLTRRCDEALNADPALPQLEQTMIQSATNRFEAVMSYFEKIKDGTADQDDGEQFNSDYAALSAVLELGSLRDGGMSLAGRAILRKLEEDSSAAYRACVSAVQITFERIQS</sequence>
<name>A0AAE8HID9_9PSED</name>
<dbReference type="RefSeq" id="WP_016969808.1">
    <property type="nucleotide sequence ID" value="NZ_BAAAEG010000002.1"/>
</dbReference>
<evidence type="ECO:0000313" key="1">
    <source>
        <dbReference type="EMBL" id="SDV17031.1"/>
    </source>
</evidence>
<organism evidence="1 2">
    <name type="scientific">Pseudomonas rhodesiae</name>
    <dbReference type="NCBI Taxonomy" id="76760"/>
    <lineage>
        <taxon>Bacteria</taxon>
        <taxon>Pseudomonadati</taxon>
        <taxon>Pseudomonadota</taxon>
        <taxon>Gammaproteobacteria</taxon>
        <taxon>Pseudomonadales</taxon>
        <taxon>Pseudomonadaceae</taxon>
        <taxon>Pseudomonas</taxon>
    </lineage>
</organism>
<reference evidence="1 2" key="1">
    <citation type="submission" date="2016-10" db="EMBL/GenBank/DDBJ databases">
        <authorList>
            <person name="Varghese N."/>
            <person name="Submissions S."/>
        </authorList>
    </citation>
    <scope>NUCLEOTIDE SEQUENCE [LARGE SCALE GENOMIC DNA]</scope>
    <source>
        <strain evidence="1 2">BS2777</strain>
    </source>
</reference>
<gene>
    <name evidence="1" type="ORF">SAMN04490209_5817</name>
</gene>
<evidence type="ECO:0000313" key="2">
    <source>
        <dbReference type="Proteomes" id="UP000182085"/>
    </source>
</evidence>
<protein>
    <submittedName>
        <fullName evidence="1">Uncharacterized protein</fullName>
    </submittedName>
</protein>
<accession>A0AAE8HID9</accession>
<proteinExistence type="predicted"/>
<keyword evidence="2" id="KW-1185">Reference proteome</keyword>
<dbReference type="Proteomes" id="UP000182085">
    <property type="component" value="Chromosome I"/>
</dbReference>